<dbReference type="PANTHER" id="PTHR42855">
    <property type="entry name" value="ABC TRANSPORTER ATP-BINDING SUBUNIT"/>
    <property type="match status" value="1"/>
</dbReference>
<dbReference type="CDD" id="cd03221">
    <property type="entry name" value="ABCF_EF-3"/>
    <property type="match status" value="2"/>
</dbReference>
<dbReference type="SUPFAM" id="SSF52540">
    <property type="entry name" value="P-loop containing nucleoside triphosphate hydrolases"/>
    <property type="match status" value="2"/>
</dbReference>
<comment type="caution">
    <text evidence="16">The sequence shown here is derived from an EMBL/GenBank/DDBJ whole genome shotgun (WGS) entry which is preliminary data.</text>
</comment>
<dbReference type="Pfam" id="PF00005">
    <property type="entry name" value="ABC_tran"/>
    <property type="match status" value="2"/>
</dbReference>
<dbReference type="PANTHER" id="PTHR42855:SF1">
    <property type="entry name" value="ABC TRANSPORTER DOMAIN-CONTAINING PROTEIN"/>
    <property type="match status" value="1"/>
</dbReference>
<keyword evidence="3" id="KW-0472">Membrane</keyword>
<feature type="binding site" evidence="13">
    <location>
        <begin position="36"/>
        <end position="43"/>
    </location>
    <ligand>
        <name>ATP</name>
        <dbReference type="ChEBI" id="CHEBI:30616"/>
        <label>1</label>
    </ligand>
</feature>
<dbReference type="Gene3D" id="1.10.287.380">
    <property type="entry name" value="Valyl-tRNA synthetase, C-terminal domain"/>
    <property type="match status" value="1"/>
</dbReference>
<dbReference type="InterPro" id="IPR027417">
    <property type="entry name" value="P-loop_NTPase"/>
</dbReference>
<dbReference type="PROSITE" id="PS00211">
    <property type="entry name" value="ABC_TRANSPORTER_1"/>
    <property type="match status" value="1"/>
</dbReference>
<dbReference type="InterPro" id="IPR043686">
    <property type="entry name" value="Uup"/>
</dbReference>
<reference evidence="16 17" key="1">
    <citation type="submission" date="2019-06" db="EMBL/GenBank/DDBJ databases">
        <title>Quisquiliibacterium sp. nov., isolated from a maize field.</title>
        <authorList>
            <person name="Lin S.-Y."/>
            <person name="Tsai C.-F."/>
            <person name="Young C.-C."/>
        </authorList>
    </citation>
    <scope>NUCLEOTIDE SEQUENCE [LARGE SCALE GENOMIC DNA]</scope>
    <source>
        <strain evidence="16 17">CC-CFT501</strain>
    </source>
</reference>
<dbReference type="RefSeq" id="WP_147702369.1">
    <property type="nucleotide sequence ID" value="NZ_VDUY01000001.1"/>
</dbReference>
<dbReference type="InterPro" id="IPR032524">
    <property type="entry name" value="ABC_tran_C"/>
</dbReference>
<dbReference type="Proteomes" id="UP000321548">
    <property type="component" value="Unassembled WGS sequence"/>
</dbReference>
<feature type="region of interest" description="Disordered" evidence="14">
    <location>
        <begin position="551"/>
        <end position="578"/>
    </location>
</feature>
<dbReference type="GO" id="GO:0005524">
    <property type="term" value="F:ATP binding"/>
    <property type="evidence" value="ECO:0007669"/>
    <property type="project" value="UniProtKB-UniRule"/>
</dbReference>
<feature type="domain" description="ABC transporter" evidence="15">
    <location>
        <begin position="1"/>
        <end position="252"/>
    </location>
</feature>
<dbReference type="Gene3D" id="3.40.50.300">
    <property type="entry name" value="P-loop containing nucleotide triphosphate hydrolases"/>
    <property type="match status" value="2"/>
</dbReference>
<comment type="subcellular location">
    <subcellularLocation>
        <location evidence="13">Cytoplasm</location>
    </subcellularLocation>
    <text evidence="13">Associates with ribosomes.</text>
</comment>
<evidence type="ECO:0000256" key="7">
    <source>
        <dbReference type="ARBA" id="ARBA00022801"/>
    </source>
</evidence>
<dbReference type="FunFam" id="3.40.50.300:FF:000309">
    <property type="entry name" value="ABC transporter ATP-binding protein"/>
    <property type="match status" value="1"/>
</dbReference>
<evidence type="ECO:0000256" key="6">
    <source>
        <dbReference type="ARBA" id="ARBA00022763"/>
    </source>
</evidence>
<evidence type="ECO:0000259" key="15">
    <source>
        <dbReference type="PROSITE" id="PS50893"/>
    </source>
</evidence>
<keyword evidence="6 13" id="KW-0227">DNA damage</keyword>
<feature type="compositionally biased region" description="Gly residues" evidence="14">
    <location>
        <begin position="559"/>
        <end position="569"/>
    </location>
</feature>
<feature type="domain" description="ABC transporter" evidence="15">
    <location>
        <begin position="319"/>
        <end position="537"/>
    </location>
</feature>
<comment type="function">
    <text evidence="13">Probably plays a role in ribosome assembly or function. May be involved in resolution of branched DNA intermediates that result from template switching in postreplication gaps. Binds DNA and has ATPase activity.</text>
</comment>
<dbReference type="GO" id="GO:0005737">
    <property type="term" value="C:cytoplasm"/>
    <property type="evidence" value="ECO:0007669"/>
    <property type="project" value="UniProtKB-SubCell"/>
</dbReference>
<evidence type="ECO:0000256" key="10">
    <source>
        <dbReference type="ARBA" id="ARBA00023204"/>
    </source>
</evidence>
<feature type="coiled-coil region" evidence="13">
    <location>
        <begin position="590"/>
        <end position="644"/>
    </location>
</feature>
<comment type="catalytic activity">
    <reaction evidence="11 13">
        <text>ATP + H2O = ADP + phosphate + H(+)</text>
        <dbReference type="Rhea" id="RHEA:13065"/>
        <dbReference type="ChEBI" id="CHEBI:15377"/>
        <dbReference type="ChEBI" id="CHEBI:15378"/>
        <dbReference type="ChEBI" id="CHEBI:30616"/>
        <dbReference type="ChEBI" id="CHEBI:43474"/>
        <dbReference type="ChEBI" id="CHEBI:456216"/>
    </reaction>
</comment>
<keyword evidence="2 13" id="KW-0963">Cytoplasm</keyword>
<keyword evidence="17" id="KW-1185">Reference proteome</keyword>
<keyword evidence="13" id="KW-0175">Coiled coil</keyword>
<keyword evidence="1" id="KW-1003">Cell membrane</keyword>
<proteinExistence type="inferred from homology"/>
<dbReference type="GO" id="GO:0006281">
    <property type="term" value="P:DNA repair"/>
    <property type="evidence" value="ECO:0007669"/>
    <property type="project" value="UniProtKB-KW"/>
</dbReference>
<dbReference type="SMART" id="SM00382">
    <property type="entry name" value="AAA"/>
    <property type="match status" value="2"/>
</dbReference>
<protein>
    <recommendedName>
        <fullName evidence="13">ATP-binding protein Uup</fullName>
        <ecNumber evidence="13">3.6.1.-</ecNumber>
    </recommendedName>
</protein>
<evidence type="ECO:0000313" key="17">
    <source>
        <dbReference type="Proteomes" id="UP000321548"/>
    </source>
</evidence>
<evidence type="ECO:0000256" key="1">
    <source>
        <dbReference type="ARBA" id="ARBA00022475"/>
    </source>
</evidence>
<dbReference type="PROSITE" id="PS50893">
    <property type="entry name" value="ABC_TRANSPORTER_2"/>
    <property type="match status" value="2"/>
</dbReference>
<dbReference type="OrthoDB" id="9762051at2"/>
<organism evidence="16 17">
    <name type="scientific">Zeimonas arvi</name>
    <dbReference type="NCBI Taxonomy" id="2498847"/>
    <lineage>
        <taxon>Bacteria</taxon>
        <taxon>Pseudomonadati</taxon>
        <taxon>Pseudomonadota</taxon>
        <taxon>Betaproteobacteria</taxon>
        <taxon>Burkholderiales</taxon>
        <taxon>Burkholderiaceae</taxon>
        <taxon>Zeimonas</taxon>
    </lineage>
</organism>
<evidence type="ECO:0000256" key="5">
    <source>
        <dbReference type="ARBA" id="ARBA00022741"/>
    </source>
</evidence>
<dbReference type="InterPro" id="IPR003439">
    <property type="entry name" value="ABC_transporter-like_ATP-bd"/>
</dbReference>
<dbReference type="Pfam" id="PF12848">
    <property type="entry name" value="ABC_tran_Xtn"/>
    <property type="match status" value="1"/>
</dbReference>
<keyword evidence="7 13" id="KW-0378">Hydrolase</keyword>
<dbReference type="GO" id="GO:0003677">
    <property type="term" value="F:DNA binding"/>
    <property type="evidence" value="ECO:0007669"/>
    <property type="project" value="UniProtKB-UniRule"/>
</dbReference>
<keyword evidence="5 13" id="KW-0547">Nucleotide-binding</keyword>
<evidence type="ECO:0000256" key="3">
    <source>
        <dbReference type="ARBA" id="ARBA00022519"/>
    </source>
</evidence>
<dbReference type="InterPro" id="IPR032781">
    <property type="entry name" value="ABC_tran_Xtn"/>
</dbReference>
<dbReference type="InterPro" id="IPR017871">
    <property type="entry name" value="ABC_transporter-like_CS"/>
</dbReference>
<dbReference type="GO" id="GO:0043022">
    <property type="term" value="F:ribosome binding"/>
    <property type="evidence" value="ECO:0007669"/>
    <property type="project" value="UniProtKB-UniRule"/>
</dbReference>
<evidence type="ECO:0000256" key="12">
    <source>
        <dbReference type="ARBA" id="ARBA00061478"/>
    </source>
</evidence>
<dbReference type="Pfam" id="PF16326">
    <property type="entry name" value="ABC_tran_CTD"/>
    <property type="match status" value="1"/>
</dbReference>
<gene>
    <name evidence="13" type="primary">uup</name>
    <name evidence="16" type="ORF">FHP08_00570</name>
</gene>
<feature type="binding site" evidence="13">
    <location>
        <begin position="351"/>
        <end position="358"/>
    </location>
    <ligand>
        <name>ATP</name>
        <dbReference type="ChEBI" id="CHEBI:30616"/>
        <label>2</label>
    </ligand>
</feature>
<evidence type="ECO:0000256" key="14">
    <source>
        <dbReference type="SAM" id="MobiDB-lite"/>
    </source>
</evidence>
<dbReference type="InterPro" id="IPR037118">
    <property type="entry name" value="Val-tRNA_synth_C_sf"/>
</dbReference>
<evidence type="ECO:0000256" key="9">
    <source>
        <dbReference type="ARBA" id="ARBA00023125"/>
    </source>
</evidence>
<keyword evidence="8 13" id="KW-0067">ATP-binding</keyword>
<evidence type="ECO:0000313" key="16">
    <source>
        <dbReference type="EMBL" id="TXL68228.1"/>
    </source>
</evidence>
<evidence type="ECO:0000256" key="13">
    <source>
        <dbReference type="HAMAP-Rule" id="MF_00848"/>
    </source>
</evidence>
<evidence type="ECO:0000256" key="2">
    <source>
        <dbReference type="ARBA" id="ARBA00022490"/>
    </source>
</evidence>
<accession>A0A5C8P4I6</accession>
<evidence type="ECO:0000256" key="11">
    <source>
        <dbReference type="ARBA" id="ARBA00049360"/>
    </source>
</evidence>
<dbReference type="HAMAP" id="MF_00848">
    <property type="entry name" value="Uup"/>
    <property type="match status" value="1"/>
</dbReference>
<dbReference type="GO" id="GO:0016887">
    <property type="term" value="F:ATP hydrolysis activity"/>
    <property type="evidence" value="ECO:0007669"/>
    <property type="project" value="UniProtKB-UniRule"/>
</dbReference>
<dbReference type="FunFam" id="3.40.50.300:FF:000011">
    <property type="entry name" value="Putative ABC transporter ATP-binding component"/>
    <property type="match status" value="1"/>
</dbReference>
<dbReference type="EMBL" id="VDUY01000001">
    <property type="protein sequence ID" value="TXL68228.1"/>
    <property type="molecule type" value="Genomic_DNA"/>
</dbReference>
<dbReference type="InterPro" id="IPR003593">
    <property type="entry name" value="AAA+_ATPase"/>
</dbReference>
<dbReference type="EC" id="3.6.1.-" evidence="13"/>
<keyword evidence="10 13" id="KW-0234">DNA repair</keyword>
<evidence type="ECO:0000256" key="4">
    <source>
        <dbReference type="ARBA" id="ARBA00022737"/>
    </source>
</evidence>
<keyword evidence="4 13" id="KW-0677">Repeat</keyword>
<dbReference type="AlphaFoldDB" id="A0A5C8P4I6"/>
<evidence type="ECO:0000256" key="8">
    <source>
        <dbReference type="ARBA" id="ARBA00022840"/>
    </source>
</evidence>
<name>A0A5C8P4I6_9BURK</name>
<keyword evidence="9 13" id="KW-0238">DNA-binding</keyword>
<comment type="similarity">
    <text evidence="12 13">Belongs to the ABC transporter superfamily. ABCF family. Uup subfamily.</text>
</comment>
<keyword evidence="3" id="KW-0997">Cell inner membrane</keyword>
<sequence length="652" mass="70590">MPLVTVAGAHLAFGHVALLDGVDFSIDAGERVALIGRNGSGKSSLLRAIAGVSQLDDGEIVRQAGISVAWVPQEPAFEPGHSIYEAVAGGLAADAAKLAEYQRLSAALAHDDDTVLARMSALQTELDAADAWALSHRIDRVLSRLGLDGALAVDALSGGVRKRVALARALVAEPDLLLLDEPTNHLDIESIAWLEDLLLAHPGAVMVITHDRRFLDRIATRVVELDRGKLRSYPGNYSAWQQRKADELAQEAVIDAKFDKFLAQEEVWIRKGVQARRTRDEGRVRRLEALRRERAARRDRLGQVTLALDSGERSGKLVAELAGVSKAWDGRTVVRDFSTIIQRGDRVGLIGPNGSGKTTLLKLILGEIAPDSGTVRRGTNLQLAYFDQLRERLDDEATLADTISPGSEWVEIEGKRLHVTGYLGRFLFAPERARSPVKSLSGGERNRLLLARLFARPANLLVLDEPTNDLDIETLELLEELLADYPGTLLIVSHDRAFLDNVVTQSIVSLGEGRWREYAGGWADVEAARGREAADAAQAAAQAAASAARATGTARGAGAPDGGEDGPAGAGAAPRTARAAKLSYREQRELESLPGRIEALEAEQKALEAQLADPASYQRGGDAVRAMRERFETIEAELLDALERWEALEARR</sequence>
<dbReference type="InterPro" id="IPR051309">
    <property type="entry name" value="ABCF_ATPase"/>
</dbReference>